<accession>A0A4R0RGW6</accession>
<sequence length="355" mass="39268">MDFFTDAQTMDFFAELDAAGTMDAFSFREDHNVPEASDQATLITPESREAATPVGTPMSEAPPPLQLPTPPQPLYSVSASFHSKFHCKNLGPDAIFITTDRVIFYAHTSVLLIASQNAFNGLLSVEAIERGREITAGPLLIVTVPANSTLFNVVFHTIYGISCTQYSPSLDILLEAVTELRTYGVSQDKFISPDKPIFHHILSETPRNPINVFLVASENDLEPLAVATSVHLHSLHLPSITDEMVNRMGPKYFKRLVNLHIERTEYLKQILLDPPTPHVDTVDCGFIQRRSLARAWAFATASLVWDIRPDLPAGVLRSTLGSLEQKLGCSECKANLAARVRQIVLDWTTRAKSTI</sequence>
<dbReference type="OrthoDB" id="3265815at2759"/>
<keyword evidence="3" id="KW-1185">Reference proteome</keyword>
<evidence type="ECO:0000313" key="3">
    <source>
        <dbReference type="Proteomes" id="UP000292702"/>
    </source>
</evidence>
<dbReference type="EMBL" id="RWJN01000206">
    <property type="protein sequence ID" value="TCD64955.1"/>
    <property type="molecule type" value="Genomic_DNA"/>
</dbReference>
<reference evidence="2 3" key="1">
    <citation type="submission" date="2018-11" db="EMBL/GenBank/DDBJ databases">
        <title>Genome assembly of Steccherinum ochraceum LE-BIN_3174, the white-rot fungus of the Steccherinaceae family (The Residual Polyporoid clade, Polyporales, Basidiomycota).</title>
        <authorList>
            <person name="Fedorova T.V."/>
            <person name="Glazunova O.A."/>
            <person name="Landesman E.O."/>
            <person name="Moiseenko K.V."/>
            <person name="Psurtseva N.V."/>
            <person name="Savinova O.S."/>
            <person name="Shakhova N.V."/>
            <person name="Tyazhelova T.V."/>
            <person name="Vasina D.V."/>
        </authorList>
    </citation>
    <scope>NUCLEOTIDE SEQUENCE [LARGE SCALE GENOMIC DNA]</scope>
    <source>
        <strain evidence="2 3">LE-BIN_3174</strain>
    </source>
</reference>
<gene>
    <name evidence="2" type="ORF">EIP91_003413</name>
</gene>
<evidence type="ECO:0000313" key="2">
    <source>
        <dbReference type="EMBL" id="TCD64955.1"/>
    </source>
</evidence>
<dbReference type="STRING" id="92696.A0A4R0RGW6"/>
<name>A0A4R0RGW6_9APHY</name>
<protein>
    <submittedName>
        <fullName evidence="2">Uncharacterized protein</fullName>
    </submittedName>
</protein>
<dbReference type="AlphaFoldDB" id="A0A4R0RGW6"/>
<comment type="caution">
    <text evidence="2">The sequence shown here is derived from an EMBL/GenBank/DDBJ whole genome shotgun (WGS) entry which is preliminary data.</text>
</comment>
<organism evidence="2 3">
    <name type="scientific">Steccherinum ochraceum</name>
    <dbReference type="NCBI Taxonomy" id="92696"/>
    <lineage>
        <taxon>Eukaryota</taxon>
        <taxon>Fungi</taxon>
        <taxon>Dikarya</taxon>
        <taxon>Basidiomycota</taxon>
        <taxon>Agaricomycotina</taxon>
        <taxon>Agaricomycetes</taxon>
        <taxon>Polyporales</taxon>
        <taxon>Steccherinaceae</taxon>
        <taxon>Steccherinum</taxon>
    </lineage>
</organism>
<proteinExistence type="predicted"/>
<feature type="region of interest" description="Disordered" evidence="1">
    <location>
        <begin position="35"/>
        <end position="62"/>
    </location>
</feature>
<evidence type="ECO:0000256" key="1">
    <source>
        <dbReference type="SAM" id="MobiDB-lite"/>
    </source>
</evidence>
<dbReference type="Proteomes" id="UP000292702">
    <property type="component" value="Unassembled WGS sequence"/>
</dbReference>